<reference evidence="2" key="1">
    <citation type="journal article" date="2023" name="Mol. Phylogenet. Evol.">
        <title>Genome-scale phylogeny and comparative genomics of the fungal order Sordariales.</title>
        <authorList>
            <person name="Hensen N."/>
            <person name="Bonometti L."/>
            <person name="Westerberg I."/>
            <person name="Brannstrom I.O."/>
            <person name="Guillou S."/>
            <person name="Cros-Aarteil S."/>
            <person name="Calhoun S."/>
            <person name="Haridas S."/>
            <person name="Kuo A."/>
            <person name="Mondo S."/>
            <person name="Pangilinan J."/>
            <person name="Riley R."/>
            <person name="LaButti K."/>
            <person name="Andreopoulos B."/>
            <person name="Lipzen A."/>
            <person name="Chen C."/>
            <person name="Yan M."/>
            <person name="Daum C."/>
            <person name="Ng V."/>
            <person name="Clum A."/>
            <person name="Steindorff A."/>
            <person name="Ohm R.A."/>
            <person name="Martin F."/>
            <person name="Silar P."/>
            <person name="Natvig D.O."/>
            <person name="Lalanne C."/>
            <person name="Gautier V."/>
            <person name="Ament-Velasquez S.L."/>
            <person name="Kruys A."/>
            <person name="Hutchinson M.I."/>
            <person name="Powell A.J."/>
            <person name="Barry K."/>
            <person name="Miller A.N."/>
            <person name="Grigoriev I.V."/>
            <person name="Debuchy R."/>
            <person name="Gladieux P."/>
            <person name="Hiltunen Thoren M."/>
            <person name="Johannesson H."/>
        </authorList>
    </citation>
    <scope>NUCLEOTIDE SEQUENCE</scope>
    <source>
        <strain evidence="2">CBS 532.94</strain>
    </source>
</reference>
<dbReference type="EMBL" id="MU860787">
    <property type="protein sequence ID" value="KAK4232896.1"/>
    <property type="molecule type" value="Genomic_DNA"/>
</dbReference>
<feature type="compositionally biased region" description="Gly residues" evidence="1">
    <location>
        <begin position="458"/>
        <end position="474"/>
    </location>
</feature>
<accession>A0AAN7C065</accession>
<dbReference type="Proteomes" id="UP001303760">
    <property type="component" value="Unassembled WGS sequence"/>
</dbReference>
<feature type="region of interest" description="Disordered" evidence="1">
    <location>
        <begin position="379"/>
        <end position="507"/>
    </location>
</feature>
<feature type="compositionally biased region" description="Low complexity" evidence="1">
    <location>
        <begin position="428"/>
        <end position="457"/>
    </location>
</feature>
<evidence type="ECO:0000313" key="2">
    <source>
        <dbReference type="EMBL" id="KAK4232896.1"/>
    </source>
</evidence>
<protein>
    <submittedName>
        <fullName evidence="2">Amidoligase enzyme-domain-containing protein</fullName>
    </submittedName>
</protein>
<evidence type="ECO:0000256" key="1">
    <source>
        <dbReference type="SAM" id="MobiDB-lite"/>
    </source>
</evidence>
<dbReference type="PANTHER" id="PTHR36847:SF1">
    <property type="entry name" value="AMIDOLIGASE ENZYME"/>
    <property type="match status" value="1"/>
</dbReference>
<dbReference type="InterPro" id="IPR022025">
    <property type="entry name" value="Amidoligase_2"/>
</dbReference>
<dbReference type="Pfam" id="PF12224">
    <property type="entry name" value="Amidoligase_2"/>
    <property type="match status" value="1"/>
</dbReference>
<keyword evidence="3" id="KW-1185">Reference proteome</keyword>
<dbReference type="PANTHER" id="PTHR36847">
    <property type="entry name" value="AMIDOLIGASE ENZYME"/>
    <property type="match status" value="1"/>
</dbReference>
<reference evidence="2" key="2">
    <citation type="submission" date="2023-05" db="EMBL/GenBank/DDBJ databases">
        <authorList>
            <consortium name="Lawrence Berkeley National Laboratory"/>
            <person name="Steindorff A."/>
            <person name="Hensen N."/>
            <person name="Bonometti L."/>
            <person name="Westerberg I."/>
            <person name="Brannstrom I.O."/>
            <person name="Guillou S."/>
            <person name="Cros-Aarteil S."/>
            <person name="Calhoun S."/>
            <person name="Haridas S."/>
            <person name="Kuo A."/>
            <person name="Mondo S."/>
            <person name="Pangilinan J."/>
            <person name="Riley R."/>
            <person name="Labutti K."/>
            <person name="Andreopoulos B."/>
            <person name="Lipzen A."/>
            <person name="Chen C."/>
            <person name="Yanf M."/>
            <person name="Daum C."/>
            <person name="Ng V."/>
            <person name="Clum A."/>
            <person name="Ohm R."/>
            <person name="Martin F."/>
            <person name="Silar P."/>
            <person name="Natvig D."/>
            <person name="Lalanne C."/>
            <person name="Gautier V."/>
            <person name="Ament-Velasquez S.L."/>
            <person name="Kruys A."/>
            <person name="Hutchinson M.I."/>
            <person name="Powell A.J."/>
            <person name="Barry K."/>
            <person name="Miller A.N."/>
            <person name="Grigoriev I.V."/>
            <person name="Debuchy R."/>
            <person name="Gladieux P."/>
            <person name="Thoren M.H."/>
            <person name="Johannesson H."/>
        </authorList>
    </citation>
    <scope>NUCLEOTIDE SEQUENCE</scope>
    <source>
        <strain evidence="2">CBS 532.94</strain>
    </source>
</reference>
<feature type="compositionally biased region" description="Polar residues" evidence="1">
    <location>
        <begin position="412"/>
        <end position="421"/>
    </location>
</feature>
<sequence>MSSSRSARTAPSAGSKACYYPRFGVEIEIYVQLLPEYEILIKEKQRTSRSELPTYFRDWDFSLENVATDNPVMQERKRRQRECVGRAVEAVIGIALGPEHGWHCESDASLKEWQLTEPDVRRKWWGIEIISPPTSVSTDWQKRIETIFEELGKKFDFWTNQSCATHVHVSPGPTKQDNYSLTELAYRARGAYFWEEALCGLLPPERRKNRYAKPNHEVYARVEYERVPHKGWGPVFESIKTLREEGLTTFLHYMRGGNHDDRYVSTSFHPFSKYGTVELRRQAGSASATTVIHRVLLALTLHVSGLRYDYESAVFRKTYPTTGELITELTGCIAMLPKTCHGYRFINWLKWCAATYANNHQPSERRININERILRMGGEYPTVKSPSEPRPDAPSLPVPEPLRLGYRHVPAPSSSRSTSRVVQEAWDSTARSTGSSTRSTTGGARSTTGGTRSTSGSTTGGARGTSGSATGGARGASTRNTSSAPSTTGGTRSTTGGTRSTTGSSRR</sequence>
<gene>
    <name evidence="2" type="ORF">C8A03DRAFT_39446</name>
</gene>
<organism evidence="2 3">
    <name type="scientific">Achaetomium macrosporum</name>
    <dbReference type="NCBI Taxonomy" id="79813"/>
    <lineage>
        <taxon>Eukaryota</taxon>
        <taxon>Fungi</taxon>
        <taxon>Dikarya</taxon>
        <taxon>Ascomycota</taxon>
        <taxon>Pezizomycotina</taxon>
        <taxon>Sordariomycetes</taxon>
        <taxon>Sordariomycetidae</taxon>
        <taxon>Sordariales</taxon>
        <taxon>Chaetomiaceae</taxon>
        <taxon>Achaetomium</taxon>
    </lineage>
</organism>
<dbReference type="AlphaFoldDB" id="A0AAN7C065"/>
<name>A0AAN7C065_9PEZI</name>
<feature type="compositionally biased region" description="Low complexity" evidence="1">
    <location>
        <begin position="486"/>
        <end position="507"/>
    </location>
</feature>
<evidence type="ECO:0000313" key="3">
    <source>
        <dbReference type="Proteomes" id="UP001303760"/>
    </source>
</evidence>
<comment type="caution">
    <text evidence="2">The sequence shown here is derived from an EMBL/GenBank/DDBJ whole genome shotgun (WGS) entry which is preliminary data.</text>
</comment>
<proteinExistence type="predicted"/>